<evidence type="ECO:0000313" key="1">
    <source>
        <dbReference type="EMBL" id="KAH3730357.1"/>
    </source>
</evidence>
<comment type="caution">
    <text evidence="1">The sequence shown here is derived from an EMBL/GenBank/DDBJ whole genome shotgun (WGS) entry which is preliminary data.</text>
</comment>
<evidence type="ECO:0000313" key="2">
    <source>
        <dbReference type="Proteomes" id="UP000828390"/>
    </source>
</evidence>
<dbReference type="Proteomes" id="UP000828390">
    <property type="component" value="Unassembled WGS sequence"/>
</dbReference>
<dbReference type="AlphaFoldDB" id="A0A9D4CTG5"/>
<keyword evidence="2" id="KW-1185">Reference proteome</keyword>
<dbReference type="EMBL" id="JAIWYP010000012">
    <property type="protein sequence ID" value="KAH3730357.1"/>
    <property type="molecule type" value="Genomic_DNA"/>
</dbReference>
<reference evidence="1" key="2">
    <citation type="submission" date="2020-11" db="EMBL/GenBank/DDBJ databases">
        <authorList>
            <person name="McCartney M.A."/>
            <person name="Auch B."/>
            <person name="Kono T."/>
            <person name="Mallez S."/>
            <person name="Becker A."/>
            <person name="Gohl D.M."/>
            <person name="Silverstein K.A.T."/>
            <person name="Koren S."/>
            <person name="Bechman K.B."/>
            <person name="Herman A."/>
            <person name="Abrahante J.E."/>
            <person name="Garbe J."/>
        </authorList>
    </citation>
    <scope>NUCLEOTIDE SEQUENCE</scope>
    <source>
        <strain evidence="1">Duluth1</strain>
        <tissue evidence="1">Whole animal</tissue>
    </source>
</reference>
<gene>
    <name evidence="1" type="ORF">DPMN_056341</name>
</gene>
<proteinExistence type="predicted"/>
<protein>
    <submittedName>
        <fullName evidence="1">Uncharacterized protein</fullName>
    </submittedName>
</protein>
<accession>A0A9D4CTG5</accession>
<name>A0A9D4CTG5_DREPO</name>
<organism evidence="1 2">
    <name type="scientific">Dreissena polymorpha</name>
    <name type="common">Zebra mussel</name>
    <name type="synonym">Mytilus polymorpha</name>
    <dbReference type="NCBI Taxonomy" id="45954"/>
    <lineage>
        <taxon>Eukaryota</taxon>
        <taxon>Metazoa</taxon>
        <taxon>Spiralia</taxon>
        <taxon>Lophotrochozoa</taxon>
        <taxon>Mollusca</taxon>
        <taxon>Bivalvia</taxon>
        <taxon>Autobranchia</taxon>
        <taxon>Heteroconchia</taxon>
        <taxon>Euheterodonta</taxon>
        <taxon>Imparidentia</taxon>
        <taxon>Neoheterodontei</taxon>
        <taxon>Myida</taxon>
        <taxon>Dreissenoidea</taxon>
        <taxon>Dreissenidae</taxon>
        <taxon>Dreissena</taxon>
    </lineage>
</organism>
<sequence>MTYCTEAFMTSRIGGQDIGRRGSVLSTDFPAFFIGRRKASPSSSSLPSFAFTSSFSFLPSFLPPSFRPSAFLTSYPSFRQFLPSSFLPAFLPSFPSFLPSFLFSSSGGWDGRAHERTHDKRTEP</sequence>
<reference evidence="1" key="1">
    <citation type="journal article" date="2019" name="bioRxiv">
        <title>The Genome of the Zebra Mussel, Dreissena polymorpha: A Resource for Invasive Species Research.</title>
        <authorList>
            <person name="McCartney M.A."/>
            <person name="Auch B."/>
            <person name="Kono T."/>
            <person name="Mallez S."/>
            <person name="Zhang Y."/>
            <person name="Obille A."/>
            <person name="Becker A."/>
            <person name="Abrahante J.E."/>
            <person name="Garbe J."/>
            <person name="Badalamenti J.P."/>
            <person name="Herman A."/>
            <person name="Mangelson H."/>
            <person name="Liachko I."/>
            <person name="Sullivan S."/>
            <person name="Sone E.D."/>
            <person name="Koren S."/>
            <person name="Silverstein K.A.T."/>
            <person name="Beckman K.B."/>
            <person name="Gohl D.M."/>
        </authorList>
    </citation>
    <scope>NUCLEOTIDE SEQUENCE</scope>
    <source>
        <strain evidence="1">Duluth1</strain>
        <tissue evidence="1">Whole animal</tissue>
    </source>
</reference>